<evidence type="ECO:0008006" key="2">
    <source>
        <dbReference type="Google" id="ProtNLM"/>
    </source>
</evidence>
<proteinExistence type="predicted"/>
<reference evidence="1" key="1">
    <citation type="journal article" date="2014" name="Front. Microbiol.">
        <title>High frequency of phylogenetically diverse reductive dehalogenase-homologous genes in deep subseafloor sedimentary metagenomes.</title>
        <authorList>
            <person name="Kawai M."/>
            <person name="Futagami T."/>
            <person name="Toyoda A."/>
            <person name="Takaki Y."/>
            <person name="Nishi S."/>
            <person name="Hori S."/>
            <person name="Arai W."/>
            <person name="Tsubouchi T."/>
            <person name="Morono Y."/>
            <person name="Uchiyama I."/>
            <person name="Ito T."/>
            <person name="Fujiyama A."/>
            <person name="Inagaki F."/>
            <person name="Takami H."/>
        </authorList>
    </citation>
    <scope>NUCLEOTIDE SEQUENCE</scope>
    <source>
        <strain evidence="1">Expedition CK06-06</strain>
    </source>
</reference>
<sequence length="66" mass="7844">LPSDWDRYVDEPLTAKELEKLRQSVNRQSPFGNVEWTERISQQLGLEHTLRSRGRPKKKIIKNLEK</sequence>
<accession>X1HL48</accession>
<dbReference type="EMBL" id="BARU01015707">
    <property type="protein sequence ID" value="GAH54549.1"/>
    <property type="molecule type" value="Genomic_DNA"/>
</dbReference>
<feature type="non-terminal residue" evidence="1">
    <location>
        <position position="1"/>
    </location>
</feature>
<comment type="caution">
    <text evidence="1">The sequence shown here is derived from an EMBL/GenBank/DDBJ whole genome shotgun (WGS) entry which is preliminary data.</text>
</comment>
<dbReference type="AlphaFoldDB" id="X1HL48"/>
<gene>
    <name evidence="1" type="ORF">S03H2_26792</name>
</gene>
<evidence type="ECO:0000313" key="1">
    <source>
        <dbReference type="EMBL" id="GAH54549.1"/>
    </source>
</evidence>
<organism evidence="1">
    <name type="scientific">marine sediment metagenome</name>
    <dbReference type="NCBI Taxonomy" id="412755"/>
    <lineage>
        <taxon>unclassified sequences</taxon>
        <taxon>metagenomes</taxon>
        <taxon>ecological metagenomes</taxon>
    </lineage>
</organism>
<protein>
    <recommendedName>
        <fullName evidence="2">Transposase</fullName>
    </recommendedName>
</protein>
<name>X1HL48_9ZZZZ</name>